<dbReference type="PANTHER" id="PTHR21615:SF2">
    <property type="entry name" value="CYCLIN N-TERMINAL DOMAIN-CONTAINING PROTEIN 1"/>
    <property type="match status" value="1"/>
</dbReference>
<feature type="domain" description="Cyclin N-terminal" evidence="1">
    <location>
        <begin position="58"/>
        <end position="180"/>
    </location>
</feature>
<protein>
    <recommendedName>
        <fullName evidence="1">Cyclin N-terminal domain-containing protein</fullName>
    </recommendedName>
</protein>
<organism evidence="2">
    <name type="scientific">Capitella teleta</name>
    <name type="common">Polychaete worm</name>
    <dbReference type="NCBI Taxonomy" id="283909"/>
    <lineage>
        <taxon>Eukaryota</taxon>
        <taxon>Metazoa</taxon>
        <taxon>Spiralia</taxon>
        <taxon>Lophotrochozoa</taxon>
        <taxon>Annelida</taxon>
        <taxon>Polychaeta</taxon>
        <taxon>Sedentaria</taxon>
        <taxon>Scolecida</taxon>
        <taxon>Capitellidae</taxon>
        <taxon>Capitella</taxon>
    </lineage>
</organism>
<dbReference type="Proteomes" id="UP000014760">
    <property type="component" value="Unassembled WGS sequence"/>
</dbReference>
<reference evidence="2 4" key="2">
    <citation type="journal article" date="2013" name="Nature">
        <title>Insights into bilaterian evolution from three spiralian genomes.</title>
        <authorList>
            <person name="Simakov O."/>
            <person name="Marletaz F."/>
            <person name="Cho S.J."/>
            <person name="Edsinger-Gonzales E."/>
            <person name="Havlak P."/>
            <person name="Hellsten U."/>
            <person name="Kuo D.H."/>
            <person name="Larsson T."/>
            <person name="Lv J."/>
            <person name="Arendt D."/>
            <person name="Savage R."/>
            <person name="Osoegawa K."/>
            <person name="de Jong P."/>
            <person name="Grimwood J."/>
            <person name="Chapman J.A."/>
            <person name="Shapiro H."/>
            <person name="Aerts A."/>
            <person name="Otillar R.P."/>
            <person name="Terry A.Y."/>
            <person name="Boore J.L."/>
            <person name="Grigoriev I.V."/>
            <person name="Lindberg D.R."/>
            <person name="Seaver E.C."/>
            <person name="Weisblat D.A."/>
            <person name="Putnam N.H."/>
            <person name="Rokhsar D.S."/>
        </authorList>
    </citation>
    <scope>NUCLEOTIDE SEQUENCE</scope>
    <source>
        <strain evidence="2 4">I ESC-2004</strain>
    </source>
</reference>
<dbReference type="GO" id="GO:0035861">
    <property type="term" value="C:site of double-strand break"/>
    <property type="evidence" value="ECO:0007669"/>
    <property type="project" value="TreeGrafter"/>
</dbReference>
<dbReference type="OrthoDB" id="9983043at2759"/>
<proteinExistence type="predicted"/>
<dbReference type="PANTHER" id="PTHR21615">
    <property type="entry name" value="CYCLIN N-TERMINAL DOMAIN-CONTAINING PROTEIN 1"/>
    <property type="match status" value="1"/>
</dbReference>
<dbReference type="CDD" id="cd20541">
    <property type="entry name" value="CYCLIN_CNTD1"/>
    <property type="match status" value="1"/>
</dbReference>
<dbReference type="EMBL" id="KB299137">
    <property type="protein sequence ID" value="ELU08363.1"/>
    <property type="molecule type" value="Genomic_DNA"/>
</dbReference>
<dbReference type="InterPro" id="IPR006671">
    <property type="entry name" value="Cyclin_N"/>
</dbReference>
<reference evidence="3" key="3">
    <citation type="submission" date="2015-06" db="UniProtKB">
        <authorList>
            <consortium name="EnsemblMetazoa"/>
        </authorList>
    </citation>
    <scope>IDENTIFICATION</scope>
</reference>
<evidence type="ECO:0000259" key="1">
    <source>
        <dbReference type="Pfam" id="PF00134"/>
    </source>
</evidence>
<evidence type="ECO:0000313" key="4">
    <source>
        <dbReference type="Proteomes" id="UP000014760"/>
    </source>
</evidence>
<evidence type="ECO:0000313" key="3">
    <source>
        <dbReference type="EnsemblMetazoa" id="CapteP213266"/>
    </source>
</evidence>
<dbReference type="Pfam" id="PF00134">
    <property type="entry name" value="Cyclin_N"/>
    <property type="match status" value="1"/>
</dbReference>
<name>R7UQH7_CAPTE</name>
<accession>R7UQH7</accession>
<dbReference type="STRING" id="283909.R7UQH7"/>
<sequence>MCANKRDRTLTAFEGPCFNSSSLRFDPSLMTDWLDNLRAENDRQRSTDNPEKICSFKHCVEYIFKASERFRLPDEAKYRAVGIFDRFLVQHIRDLYKHVRESNSKTKMHDWKLIVGRVKKQIPLRIVSCCQLASKLTAHYRVVSPKRAFAYLKELGSKYSINSILQSELRVLKTLDYNISLPCPSLYMEALLELIGRDVTDLQVSIIHVTSLKILDLIFLNFDEIYTELENAASGVSRQRKYLRNDGMLQAAGAIAASVYIMDQTKTDKIIELLSGQSGEPADGILDIATVILHQLYRENKKK</sequence>
<dbReference type="AlphaFoldDB" id="R7UQH7"/>
<dbReference type="Gene3D" id="1.10.472.10">
    <property type="entry name" value="Cyclin-like"/>
    <property type="match status" value="1"/>
</dbReference>
<reference evidence="4" key="1">
    <citation type="submission" date="2012-12" db="EMBL/GenBank/DDBJ databases">
        <authorList>
            <person name="Hellsten U."/>
            <person name="Grimwood J."/>
            <person name="Chapman J.A."/>
            <person name="Shapiro H."/>
            <person name="Aerts A."/>
            <person name="Otillar R.P."/>
            <person name="Terry A.Y."/>
            <person name="Boore J.L."/>
            <person name="Simakov O."/>
            <person name="Marletaz F."/>
            <person name="Cho S.-J."/>
            <person name="Edsinger-Gonzales E."/>
            <person name="Havlak P."/>
            <person name="Kuo D.-H."/>
            <person name="Larsson T."/>
            <person name="Lv J."/>
            <person name="Arendt D."/>
            <person name="Savage R."/>
            <person name="Osoegawa K."/>
            <person name="de Jong P."/>
            <person name="Lindberg D.R."/>
            <person name="Seaver E.C."/>
            <person name="Weisblat D.A."/>
            <person name="Putnam N.H."/>
            <person name="Grigoriev I.V."/>
            <person name="Rokhsar D.S."/>
        </authorList>
    </citation>
    <scope>NUCLEOTIDE SEQUENCE</scope>
    <source>
        <strain evidence="4">I ESC-2004</strain>
    </source>
</reference>
<keyword evidence="4" id="KW-1185">Reference proteome</keyword>
<evidence type="ECO:0000313" key="2">
    <source>
        <dbReference type="EMBL" id="ELU08363.1"/>
    </source>
</evidence>
<dbReference type="InterPro" id="IPR036915">
    <property type="entry name" value="Cyclin-like_sf"/>
</dbReference>
<dbReference type="HOGENOM" id="CLU_746434_0_0_1"/>
<dbReference type="SUPFAM" id="SSF47954">
    <property type="entry name" value="Cyclin-like"/>
    <property type="match status" value="1"/>
</dbReference>
<dbReference type="EnsemblMetazoa" id="CapteT213266">
    <property type="protein sequence ID" value="CapteP213266"/>
    <property type="gene ID" value="CapteG213266"/>
</dbReference>
<dbReference type="EMBL" id="AMQN01001077">
    <property type="status" value="NOT_ANNOTATED_CDS"/>
    <property type="molecule type" value="Genomic_DNA"/>
</dbReference>
<gene>
    <name evidence="2" type="ORF">CAPTEDRAFT_213266</name>
</gene>
<dbReference type="GO" id="GO:0007131">
    <property type="term" value="P:reciprocal meiotic recombination"/>
    <property type="evidence" value="ECO:0007669"/>
    <property type="project" value="TreeGrafter"/>
</dbReference>
<dbReference type="OMA" id="CFKETRI"/>